<keyword evidence="2" id="KW-1185">Reference proteome</keyword>
<reference evidence="1 2" key="1">
    <citation type="journal article" date="2016" name="Front. Microbiol.">
        <title>Single-Cell (Meta-)Genomics of a Dimorphic Candidatus Thiomargarita nelsonii Reveals Genomic Plasticity.</title>
        <authorList>
            <person name="Flood B.E."/>
            <person name="Fliss P."/>
            <person name="Jones D.S."/>
            <person name="Dick G.J."/>
            <person name="Jain S."/>
            <person name="Kaster A.K."/>
            <person name="Winkel M."/>
            <person name="Mussmann M."/>
            <person name="Bailey J."/>
        </authorList>
    </citation>
    <scope>NUCLEOTIDE SEQUENCE [LARGE SCALE GENOMIC DNA]</scope>
    <source>
        <strain evidence="1">Hydrate Ridge</strain>
    </source>
</reference>
<evidence type="ECO:0000313" key="1">
    <source>
        <dbReference type="EMBL" id="TGO02312.1"/>
    </source>
</evidence>
<protein>
    <submittedName>
        <fullName evidence="1">Uncharacterized protein</fullName>
    </submittedName>
</protein>
<evidence type="ECO:0000313" key="2">
    <source>
        <dbReference type="Proteomes" id="UP000030428"/>
    </source>
</evidence>
<organism evidence="1 2">
    <name type="scientific">Candidatus Thiomargarita nelsonii</name>
    <dbReference type="NCBI Taxonomy" id="1003181"/>
    <lineage>
        <taxon>Bacteria</taxon>
        <taxon>Pseudomonadati</taxon>
        <taxon>Pseudomonadota</taxon>
        <taxon>Gammaproteobacteria</taxon>
        <taxon>Thiotrichales</taxon>
        <taxon>Thiotrichaceae</taxon>
        <taxon>Thiomargarita</taxon>
    </lineage>
</organism>
<dbReference type="Proteomes" id="UP000030428">
    <property type="component" value="Unassembled WGS sequence"/>
</dbReference>
<name>A0A4E0QYD4_9GAMM</name>
<comment type="caution">
    <text evidence="1">The sequence shown here is derived from an EMBL/GenBank/DDBJ whole genome shotgun (WGS) entry which is preliminary data.</text>
</comment>
<accession>A0A4E0QYD4</accession>
<sequence>METLKQTAIAAISQLPNTANIDDIIVVLYQIRQEKEADPYAKPVSCYDLAKNYIGCIEGPQDLSTNKAYMEGFGL</sequence>
<dbReference type="EMBL" id="JSZA02000164">
    <property type="protein sequence ID" value="TGO02312.1"/>
    <property type="molecule type" value="Genomic_DNA"/>
</dbReference>
<proteinExistence type="predicted"/>
<dbReference type="AlphaFoldDB" id="A0A4E0QYD4"/>
<gene>
    <name evidence="1" type="ORF">PN36_27100</name>
</gene>